<gene>
    <name evidence="2" type="ORF">AVDCRST_MAG52-2300</name>
</gene>
<dbReference type="AlphaFoldDB" id="A0A6J4INA9"/>
<name>A0A6J4INA9_9ACTN</name>
<feature type="compositionally biased region" description="Basic residues" evidence="1">
    <location>
        <begin position="285"/>
        <end position="294"/>
    </location>
</feature>
<sequence>EASPAGVRGPRPVRRHARAGHRRADRPGTGRPRGEETADAARPHGGQPLLRGLHPDPHLLRAGRQAPLRRRHQLLGQGQQRVQGREPQGHRADPGGDGQRRDRRPARRLRRPAPAGEVGARQRGQRRRRHPRAPHPGPARRLHDPASAGPARGRAGGDRRGRAAQPGGPLQRLAAAHAGRRGHRRGPAHAAAGGGGHLAGRGRLRPRRGAAQGRRGDDAAGPGRADERQLLPERPRVQPPLRAGRPPHGHPRRRRDRHAPRADEPRDGDRRRGGRLRPLHDRRAGRQRGLRPHGRALPAARRLAPV</sequence>
<feature type="compositionally biased region" description="Basic residues" evidence="1">
    <location>
        <begin position="178"/>
        <end position="187"/>
    </location>
</feature>
<dbReference type="EC" id="2.1.3.2" evidence="2"/>
<feature type="non-terminal residue" evidence="2">
    <location>
        <position position="1"/>
    </location>
</feature>
<feature type="compositionally biased region" description="Basic and acidic residues" evidence="1">
    <location>
        <begin position="214"/>
        <end position="236"/>
    </location>
</feature>
<feature type="compositionally biased region" description="Basic residues" evidence="1">
    <location>
        <begin position="101"/>
        <end position="111"/>
    </location>
</feature>
<organism evidence="2">
    <name type="scientific">uncultured Blastococcus sp</name>
    <dbReference type="NCBI Taxonomy" id="217144"/>
    <lineage>
        <taxon>Bacteria</taxon>
        <taxon>Bacillati</taxon>
        <taxon>Actinomycetota</taxon>
        <taxon>Actinomycetes</taxon>
        <taxon>Geodermatophilales</taxon>
        <taxon>Geodermatophilaceae</taxon>
        <taxon>Blastococcus</taxon>
        <taxon>environmental samples</taxon>
    </lineage>
</organism>
<feature type="compositionally biased region" description="Low complexity" evidence="1">
    <location>
        <begin position="163"/>
        <end position="177"/>
    </location>
</feature>
<keyword evidence="2" id="KW-0808">Transferase</keyword>
<feature type="region of interest" description="Disordered" evidence="1">
    <location>
        <begin position="1"/>
        <end position="306"/>
    </location>
</feature>
<feature type="compositionally biased region" description="Basic residues" evidence="1">
    <location>
        <begin position="245"/>
        <end position="258"/>
    </location>
</feature>
<evidence type="ECO:0000256" key="1">
    <source>
        <dbReference type="SAM" id="MobiDB-lite"/>
    </source>
</evidence>
<feature type="compositionally biased region" description="Basic and acidic residues" evidence="1">
    <location>
        <begin position="259"/>
        <end position="271"/>
    </location>
</feature>
<feature type="compositionally biased region" description="Basic and acidic residues" evidence="1">
    <location>
        <begin position="83"/>
        <end position="100"/>
    </location>
</feature>
<feature type="compositionally biased region" description="Low complexity" evidence="1">
    <location>
        <begin position="295"/>
        <end position="306"/>
    </location>
</feature>
<feature type="compositionally biased region" description="Basic residues" evidence="1">
    <location>
        <begin position="123"/>
        <end position="133"/>
    </location>
</feature>
<reference evidence="2" key="1">
    <citation type="submission" date="2020-02" db="EMBL/GenBank/DDBJ databases">
        <authorList>
            <person name="Meier V. D."/>
        </authorList>
    </citation>
    <scope>NUCLEOTIDE SEQUENCE</scope>
    <source>
        <strain evidence="2">AVDCRST_MAG52</strain>
    </source>
</reference>
<feature type="compositionally biased region" description="Basic residues" evidence="1">
    <location>
        <begin position="11"/>
        <end position="24"/>
    </location>
</feature>
<accession>A0A6J4INA9</accession>
<feature type="compositionally biased region" description="Low complexity" evidence="1">
    <location>
        <begin position="112"/>
        <end position="122"/>
    </location>
</feature>
<feature type="compositionally biased region" description="Low complexity" evidence="1">
    <location>
        <begin position="1"/>
        <end position="10"/>
    </location>
</feature>
<proteinExistence type="predicted"/>
<protein>
    <submittedName>
        <fullName evidence="2">Aspartate carbamoyltransferase</fullName>
        <ecNumber evidence="2">2.1.3.2</ecNumber>
    </submittedName>
</protein>
<evidence type="ECO:0000313" key="2">
    <source>
        <dbReference type="EMBL" id="CAA9254904.1"/>
    </source>
</evidence>
<feature type="non-terminal residue" evidence="2">
    <location>
        <position position="306"/>
    </location>
</feature>
<dbReference type="GO" id="GO:0004070">
    <property type="term" value="F:aspartate carbamoyltransferase activity"/>
    <property type="evidence" value="ECO:0007669"/>
    <property type="project" value="UniProtKB-EC"/>
</dbReference>
<dbReference type="EMBL" id="CADCTN010000166">
    <property type="protein sequence ID" value="CAA9254904.1"/>
    <property type="molecule type" value="Genomic_DNA"/>
</dbReference>
<feature type="compositionally biased region" description="Basic and acidic residues" evidence="1">
    <location>
        <begin position="25"/>
        <end position="42"/>
    </location>
</feature>